<reference evidence="2" key="2">
    <citation type="submission" date="2022-01" db="EMBL/GenBank/DDBJ databases">
        <authorList>
            <person name="Yamashiro T."/>
            <person name="Shiraishi A."/>
            <person name="Satake H."/>
            <person name="Nakayama K."/>
        </authorList>
    </citation>
    <scope>NUCLEOTIDE SEQUENCE</scope>
</reference>
<accession>A0ABQ4ZFP5</accession>
<organism evidence="2 3">
    <name type="scientific">Tanacetum coccineum</name>
    <dbReference type="NCBI Taxonomy" id="301880"/>
    <lineage>
        <taxon>Eukaryota</taxon>
        <taxon>Viridiplantae</taxon>
        <taxon>Streptophyta</taxon>
        <taxon>Embryophyta</taxon>
        <taxon>Tracheophyta</taxon>
        <taxon>Spermatophyta</taxon>
        <taxon>Magnoliopsida</taxon>
        <taxon>eudicotyledons</taxon>
        <taxon>Gunneridae</taxon>
        <taxon>Pentapetalae</taxon>
        <taxon>asterids</taxon>
        <taxon>campanulids</taxon>
        <taxon>Asterales</taxon>
        <taxon>Asteraceae</taxon>
        <taxon>Asteroideae</taxon>
        <taxon>Anthemideae</taxon>
        <taxon>Anthemidinae</taxon>
        <taxon>Tanacetum</taxon>
    </lineage>
</organism>
<feature type="compositionally biased region" description="Polar residues" evidence="1">
    <location>
        <begin position="118"/>
        <end position="130"/>
    </location>
</feature>
<reference evidence="2" key="1">
    <citation type="journal article" date="2022" name="Int. J. Mol. Sci.">
        <title>Draft Genome of Tanacetum Coccineum: Genomic Comparison of Closely Related Tanacetum-Family Plants.</title>
        <authorList>
            <person name="Yamashiro T."/>
            <person name="Shiraishi A."/>
            <person name="Nakayama K."/>
            <person name="Satake H."/>
        </authorList>
    </citation>
    <scope>NUCLEOTIDE SEQUENCE</scope>
</reference>
<feature type="compositionally biased region" description="Basic and acidic residues" evidence="1">
    <location>
        <begin position="60"/>
        <end position="69"/>
    </location>
</feature>
<protein>
    <submittedName>
        <fullName evidence="2">Uncharacterized protein</fullName>
    </submittedName>
</protein>
<comment type="caution">
    <text evidence="2">The sequence shown here is derived from an EMBL/GenBank/DDBJ whole genome shotgun (WGS) entry which is preliminary data.</text>
</comment>
<dbReference type="Proteomes" id="UP001151760">
    <property type="component" value="Unassembled WGS sequence"/>
</dbReference>
<evidence type="ECO:0000256" key="1">
    <source>
        <dbReference type="SAM" id="MobiDB-lite"/>
    </source>
</evidence>
<feature type="region of interest" description="Disordered" evidence="1">
    <location>
        <begin position="25"/>
        <end position="130"/>
    </location>
</feature>
<feature type="compositionally biased region" description="Polar residues" evidence="1">
    <location>
        <begin position="82"/>
        <end position="95"/>
    </location>
</feature>
<proteinExistence type="predicted"/>
<dbReference type="EMBL" id="BQNB010011283">
    <property type="protein sequence ID" value="GJS88566.1"/>
    <property type="molecule type" value="Genomic_DNA"/>
</dbReference>
<name>A0ABQ4ZFP5_9ASTR</name>
<feature type="compositionally biased region" description="Basic and acidic residues" evidence="1">
    <location>
        <begin position="25"/>
        <end position="45"/>
    </location>
</feature>
<keyword evidence="3" id="KW-1185">Reference proteome</keyword>
<gene>
    <name evidence="2" type="ORF">Tco_0771202</name>
</gene>
<feature type="compositionally biased region" description="Basic and acidic residues" evidence="1">
    <location>
        <begin position="104"/>
        <end position="116"/>
    </location>
</feature>
<evidence type="ECO:0000313" key="2">
    <source>
        <dbReference type="EMBL" id="GJS88566.1"/>
    </source>
</evidence>
<evidence type="ECO:0000313" key="3">
    <source>
        <dbReference type="Proteomes" id="UP001151760"/>
    </source>
</evidence>
<sequence>MDKPQWRIPIELYLCRIEERLVIRDSREDPDRKEGAETMKREPRVVTKNGSNSGFLEYSTSKEDYEKGEKIKKKRLKEASESHSNTLPLDYTSPNEETEVDLDSTARYEAKPKELENTCESSVRSKPDSPQTVLAYMLPDYTFHRSFF</sequence>